<organism evidence="1 2">
    <name type="scientific">Ascosphaera apis ARSEF 7405</name>
    <dbReference type="NCBI Taxonomy" id="392613"/>
    <lineage>
        <taxon>Eukaryota</taxon>
        <taxon>Fungi</taxon>
        <taxon>Dikarya</taxon>
        <taxon>Ascomycota</taxon>
        <taxon>Pezizomycotina</taxon>
        <taxon>Eurotiomycetes</taxon>
        <taxon>Eurotiomycetidae</taxon>
        <taxon>Onygenales</taxon>
        <taxon>Ascosphaeraceae</taxon>
        <taxon>Ascosphaera</taxon>
    </lineage>
</organism>
<protein>
    <recommendedName>
        <fullName evidence="3">DUF4419 domain-containing protein</fullName>
    </recommendedName>
</protein>
<dbReference type="PANTHER" id="PTHR31252">
    <property type="entry name" value="DUF4419 DOMAIN-CONTAINING PROTEIN"/>
    <property type="match status" value="1"/>
</dbReference>
<dbReference type="VEuPathDB" id="FungiDB:AAP_02795"/>
<dbReference type="Pfam" id="PF14388">
    <property type="entry name" value="DUF4419"/>
    <property type="match status" value="2"/>
</dbReference>
<dbReference type="InterPro" id="IPR025533">
    <property type="entry name" value="DUF4419"/>
</dbReference>
<dbReference type="AlphaFoldDB" id="A0A167ZIP4"/>
<evidence type="ECO:0008006" key="3">
    <source>
        <dbReference type="Google" id="ProtNLM"/>
    </source>
</evidence>
<evidence type="ECO:0000313" key="1">
    <source>
        <dbReference type="EMBL" id="KZZ92714.1"/>
    </source>
</evidence>
<dbReference type="PANTHER" id="PTHR31252:SF11">
    <property type="entry name" value="DUF4419 DOMAIN-CONTAINING PROTEIN"/>
    <property type="match status" value="1"/>
</dbReference>
<proteinExistence type="predicted"/>
<dbReference type="Proteomes" id="UP000242877">
    <property type="component" value="Unassembled WGS sequence"/>
</dbReference>
<dbReference type="EMBL" id="AZGZ01000010">
    <property type="protein sequence ID" value="KZZ92714.1"/>
    <property type="molecule type" value="Genomic_DNA"/>
</dbReference>
<comment type="caution">
    <text evidence="1">The sequence shown here is derived from an EMBL/GenBank/DDBJ whole genome shotgun (WGS) entry which is preliminary data.</text>
</comment>
<name>A0A167ZIP4_9EURO</name>
<accession>A0A167ZIP4</accession>
<evidence type="ECO:0000313" key="2">
    <source>
        <dbReference type="Proteomes" id="UP000242877"/>
    </source>
</evidence>
<dbReference type="OrthoDB" id="9978173at2759"/>
<sequence>MPVTVYPVKDLQANVVKTSQGRLSSPQDFLQNLPSKEISSTAGQIFQSSFVENCQSKGAGQGNCQTDLSQTPVISSVRGNGLVDTVLEAYNKHHHLILRPDDIWTAILSGFSFYVNKHSEELRSYFVAHEGRKQLNIHCGGTRHTVDFGNLAQQFTDLMHENLVDKSLKEWILPDFSTTTDNDRRGEREDWVKLHQKLDKLGQFGEETATWASLLDPILKRFILTFDSPDSQEVSDFWNRIAREEFVGSGSPELSGWITAFCFFNHEGRIQPIQSFVGTQPLVLDGVEYPIIAIKDIPTAFATVPVHLNDNGEEFDTEMVSGSVAMKLSSSDAFNAGNPGDLTAVQPLSGWAMYEKVNKKDS</sequence>
<keyword evidence="2" id="KW-1185">Reference proteome</keyword>
<gene>
    <name evidence="1" type="ORF">AAP_02795</name>
</gene>
<reference evidence="1 2" key="1">
    <citation type="journal article" date="2016" name="Genome Biol. Evol.">
        <title>Divergent and convergent evolution of fungal pathogenicity.</title>
        <authorList>
            <person name="Shang Y."/>
            <person name="Xiao G."/>
            <person name="Zheng P."/>
            <person name="Cen K."/>
            <person name="Zhan S."/>
            <person name="Wang C."/>
        </authorList>
    </citation>
    <scope>NUCLEOTIDE SEQUENCE [LARGE SCALE GENOMIC DNA]</scope>
    <source>
        <strain evidence="1 2">ARSEF 7405</strain>
    </source>
</reference>